<evidence type="ECO:0000313" key="2">
    <source>
        <dbReference type="Proteomes" id="UP000826661"/>
    </source>
</evidence>
<organism evidence="1 2">
    <name type="scientific">Trichoderma simmonsii</name>
    <dbReference type="NCBI Taxonomy" id="1491479"/>
    <lineage>
        <taxon>Eukaryota</taxon>
        <taxon>Fungi</taxon>
        <taxon>Dikarya</taxon>
        <taxon>Ascomycota</taxon>
        <taxon>Pezizomycotina</taxon>
        <taxon>Sordariomycetes</taxon>
        <taxon>Hypocreomycetidae</taxon>
        <taxon>Hypocreales</taxon>
        <taxon>Hypocreaceae</taxon>
        <taxon>Trichoderma</taxon>
    </lineage>
</organism>
<protein>
    <submittedName>
        <fullName evidence="1">Uncharacterized protein</fullName>
    </submittedName>
</protein>
<dbReference type="AlphaFoldDB" id="A0A8G0PQQ4"/>
<keyword evidence="2" id="KW-1185">Reference proteome</keyword>
<reference evidence="1 2" key="1">
    <citation type="journal article" date="2021" name="BMC Genomics">
        <title>Telomere-to-telomere genome assembly of asparaginase-producing Trichoderma simmonsii.</title>
        <authorList>
            <person name="Chung D."/>
            <person name="Kwon Y.M."/>
            <person name="Yang Y."/>
        </authorList>
    </citation>
    <scope>NUCLEOTIDE SEQUENCE [LARGE SCALE GENOMIC DNA]</scope>
    <source>
        <strain evidence="1 2">GH-Sj1</strain>
    </source>
</reference>
<dbReference type="Proteomes" id="UP000826661">
    <property type="component" value="Chromosome VII"/>
</dbReference>
<sequence length="170" mass="18818">MPASSVSGRVLRSNTRRRASPLRPLPLLPLLLVLLVLLLLLPNGLVGLAPLLPSLSLPTLSEGEGYLDEDTSFGEENRGEITESICRAAADRTVIPNGDLDQAEVPEGQWAPWDPAVDRDWEEFIDNLQTARLKDDRIHKLSKPSGPRAASLCCLWHYPTYRTGRWNNTG</sequence>
<proteinExistence type="predicted"/>
<name>A0A8G0PQQ4_9HYPO</name>
<gene>
    <name evidence="1" type="ORF">H0G86_012229</name>
</gene>
<accession>A0A8G0PQQ4</accession>
<dbReference type="EMBL" id="CP075870">
    <property type="protein sequence ID" value="QYT05334.1"/>
    <property type="molecule type" value="Genomic_DNA"/>
</dbReference>
<evidence type="ECO:0000313" key="1">
    <source>
        <dbReference type="EMBL" id="QYT05334.1"/>
    </source>
</evidence>